<dbReference type="PANTHER" id="PTHR11439">
    <property type="entry name" value="GAG-POL-RELATED RETROTRANSPOSON"/>
    <property type="match status" value="1"/>
</dbReference>
<proteinExistence type="predicted"/>
<dbReference type="CDD" id="cd09272">
    <property type="entry name" value="RNase_HI_RT_Ty1"/>
    <property type="match status" value="1"/>
</dbReference>
<reference evidence="2" key="1">
    <citation type="journal article" date="2020" name="Sci. Rep.">
        <title>Chromosome-scale genome assembly for the duckweed Spirodela intermedia, integrating cytogenetic maps, PacBio and Oxford Nanopore libraries.</title>
        <authorList>
            <person name="Hoang P.T.N."/>
            <person name="Fiebig A."/>
            <person name="Novak P."/>
            <person name="Macas J."/>
            <person name="Cao H.X."/>
            <person name="Stepanenko A."/>
            <person name="Chen G."/>
            <person name="Borisjuk N."/>
            <person name="Scholz U."/>
            <person name="Schubert I."/>
        </authorList>
    </citation>
    <scope>NUCLEOTIDE SEQUENCE [LARGE SCALE GENOMIC DNA]</scope>
</reference>
<protein>
    <submittedName>
        <fullName evidence="1">Uncharacterized protein</fullName>
    </submittedName>
</protein>
<evidence type="ECO:0000313" key="1">
    <source>
        <dbReference type="EMBL" id="CAA6674547.1"/>
    </source>
</evidence>
<dbReference type="PANTHER" id="PTHR11439:SF450">
    <property type="entry name" value="REVERSE TRANSCRIPTASE TY1_COPIA-TYPE DOMAIN-CONTAINING PROTEIN"/>
    <property type="match status" value="1"/>
</dbReference>
<accession>A0ABN7EB50</accession>
<keyword evidence="2" id="KW-1185">Reference proteome</keyword>
<organism evidence="1 2">
    <name type="scientific">Spirodela intermedia</name>
    <name type="common">Intermediate duckweed</name>
    <dbReference type="NCBI Taxonomy" id="51605"/>
    <lineage>
        <taxon>Eukaryota</taxon>
        <taxon>Viridiplantae</taxon>
        <taxon>Streptophyta</taxon>
        <taxon>Embryophyta</taxon>
        <taxon>Tracheophyta</taxon>
        <taxon>Spermatophyta</taxon>
        <taxon>Magnoliopsida</taxon>
        <taxon>Liliopsida</taxon>
        <taxon>Araceae</taxon>
        <taxon>Lemnoideae</taxon>
        <taxon>Spirodela</taxon>
    </lineage>
</organism>
<gene>
    <name evidence="1" type="ORF">SI7747_UN020905</name>
</gene>
<sequence>MNMSDECVYHKLNESKYIFLILYVNDILHVNNDISLLYDTKIFLLKNFQMKDLGETSFVLNRDFSKKQPTVARSSTAAEYRAVADTIAELLWIRSLLTELRIPSTSPTTLWCDNVGATYLTANPIFHARTKHVEFDYHFVPQQVLSKHLRVCIISSTDQHANLLTKALPKARFKLLFNKLNLVSRQSLREAIEEEDPSG</sequence>
<comment type="caution">
    <text evidence="1">The sequence shown here is derived from an EMBL/GenBank/DDBJ whole genome shotgun (WGS) entry which is preliminary data.</text>
</comment>
<dbReference type="InterPro" id="IPR043502">
    <property type="entry name" value="DNA/RNA_pol_sf"/>
</dbReference>
<dbReference type="SUPFAM" id="SSF56672">
    <property type="entry name" value="DNA/RNA polymerases"/>
    <property type="match status" value="1"/>
</dbReference>
<dbReference type="EMBL" id="CACRZD030000120">
    <property type="protein sequence ID" value="CAA6674547.1"/>
    <property type="molecule type" value="Genomic_DNA"/>
</dbReference>
<evidence type="ECO:0000313" key="2">
    <source>
        <dbReference type="Proteomes" id="UP001189122"/>
    </source>
</evidence>
<dbReference type="Proteomes" id="UP001189122">
    <property type="component" value="Unassembled WGS sequence"/>
</dbReference>
<name>A0ABN7EB50_SPIIN</name>